<keyword evidence="1" id="KW-1133">Transmembrane helix</keyword>
<organism evidence="2">
    <name type="scientific">Cacopsylla melanoneura</name>
    <dbReference type="NCBI Taxonomy" id="428564"/>
    <lineage>
        <taxon>Eukaryota</taxon>
        <taxon>Metazoa</taxon>
        <taxon>Ecdysozoa</taxon>
        <taxon>Arthropoda</taxon>
        <taxon>Hexapoda</taxon>
        <taxon>Insecta</taxon>
        <taxon>Pterygota</taxon>
        <taxon>Neoptera</taxon>
        <taxon>Paraneoptera</taxon>
        <taxon>Hemiptera</taxon>
        <taxon>Sternorrhyncha</taxon>
        <taxon>Psylloidea</taxon>
        <taxon>Psyllidae</taxon>
        <taxon>Psyllinae</taxon>
        <taxon>Cacopsylla</taxon>
    </lineage>
</organism>
<name>A0A8D8YE22_9HEMI</name>
<feature type="transmembrane region" description="Helical" evidence="1">
    <location>
        <begin position="67"/>
        <end position="86"/>
    </location>
</feature>
<feature type="transmembrane region" description="Helical" evidence="1">
    <location>
        <begin position="34"/>
        <end position="55"/>
    </location>
</feature>
<evidence type="ECO:0000256" key="1">
    <source>
        <dbReference type="SAM" id="Phobius"/>
    </source>
</evidence>
<dbReference type="EMBL" id="HBUF01372642">
    <property type="protein sequence ID" value="CAG6726892.1"/>
    <property type="molecule type" value="Transcribed_RNA"/>
</dbReference>
<accession>A0A8D8YE22</accession>
<dbReference type="AlphaFoldDB" id="A0A8D8YE22"/>
<proteinExistence type="predicted"/>
<keyword evidence="1" id="KW-0472">Membrane</keyword>
<evidence type="ECO:0000313" key="2">
    <source>
        <dbReference type="EMBL" id="CAG6726892.1"/>
    </source>
</evidence>
<reference evidence="2" key="1">
    <citation type="submission" date="2021-05" db="EMBL/GenBank/DDBJ databases">
        <authorList>
            <person name="Alioto T."/>
            <person name="Alioto T."/>
            <person name="Gomez Garrido J."/>
        </authorList>
    </citation>
    <scope>NUCLEOTIDE SEQUENCE</scope>
</reference>
<sequence length="106" mass="12236">MPNTFSRLGFFFSPTLYPFCCSVKQADRDRLYSWTWFILFPFTSIWPIFLLPKIFVFSELIFSPNLLLSLSSCSNISFSSFSLFAISTTSSANLRLFSFLVPIFIP</sequence>
<keyword evidence="1" id="KW-0812">Transmembrane</keyword>
<protein>
    <submittedName>
        <fullName evidence="2">Uncharacterized protein</fullName>
    </submittedName>
</protein>